<comment type="similarity">
    <text evidence="2 13">Belongs to the amiloride-sensitive sodium channel (TC 1.A.6) family.</text>
</comment>
<evidence type="ECO:0000256" key="9">
    <source>
        <dbReference type="ARBA" id="ARBA00023136"/>
    </source>
</evidence>
<dbReference type="InterPro" id="IPR001873">
    <property type="entry name" value="ENaC"/>
</dbReference>
<evidence type="ECO:0000256" key="3">
    <source>
        <dbReference type="ARBA" id="ARBA00022448"/>
    </source>
</evidence>
<comment type="subcellular location">
    <subcellularLocation>
        <location evidence="1">Membrane</location>
        <topology evidence="1">Multi-pass membrane protein</topology>
    </subcellularLocation>
</comment>
<keyword evidence="6" id="KW-1133">Transmembrane helix</keyword>
<evidence type="ECO:0000256" key="13">
    <source>
        <dbReference type="RuleBase" id="RU000679"/>
    </source>
</evidence>
<keyword evidence="9" id="KW-0472">Membrane</keyword>
<evidence type="ECO:0000256" key="8">
    <source>
        <dbReference type="ARBA" id="ARBA00023065"/>
    </source>
</evidence>
<feature type="region of interest" description="Disordered" evidence="14">
    <location>
        <begin position="38"/>
        <end position="62"/>
    </location>
</feature>
<evidence type="ECO:0000256" key="14">
    <source>
        <dbReference type="SAM" id="MobiDB-lite"/>
    </source>
</evidence>
<dbReference type="PANTHER" id="PTHR11690">
    <property type="entry name" value="AMILORIDE-SENSITIVE SODIUM CHANNEL-RELATED"/>
    <property type="match status" value="1"/>
</dbReference>
<keyword evidence="5 13" id="KW-0812">Transmembrane</keyword>
<evidence type="ECO:0000256" key="1">
    <source>
        <dbReference type="ARBA" id="ARBA00004141"/>
    </source>
</evidence>
<dbReference type="PANTHER" id="PTHR11690:SF248">
    <property type="entry name" value="PICKPOCKET 17, ISOFORM A"/>
    <property type="match status" value="1"/>
</dbReference>
<evidence type="ECO:0000256" key="4">
    <source>
        <dbReference type="ARBA" id="ARBA00022461"/>
    </source>
</evidence>
<evidence type="ECO:0000256" key="15">
    <source>
        <dbReference type="SAM" id="SignalP"/>
    </source>
</evidence>
<protein>
    <submittedName>
        <fullName evidence="17">Uncharacterized protein</fullName>
    </submittedName>
</protein>
<feature type="signal peptide" evidence="15">
    <location>
        <begin position="1"/>
        <end position="20"/>
    </location>
</feature>
<keyword evidence="11 13" id="KW-0739">Sodium transport</keyword>
<sequence length="469" mass="50511">MPRFLLFLIFGLSLSKECCGGLLSSSLGGGGSAGAAATSSSTTATSTTNPVSFSSSTTTSDGSLWTPSYQSTFKAYIIINCLTEQLLTFTPGSRSVTVAAPNCHFINQLFPTFTVDPITGAMNLVTSDGRWLHGYNALLILIPTLAYTSNTLQEEAGSYTSTVISQTVESVPMRSTDWINNIQITPVNPSISAGQCGPNLTNVALGLSNTMQNTFTNLTTIPNPSTMNISNALANQTQAISVSVPPGLCKYQVDLNLIQNSLNVDTILPGSNSLLKQLGIGQQEINAGKSILSILGLKILLSESQDEYICSTMSAGYRVVLHSGAINDPFPDDIGYFVPMGFASSLSSYQNTFYKSGWPHDNCQSHLPDGETYTIEGCYRHCYQELMISECGCADPRYDIPEGAAYCNTSRSEAFIKTVSINEMNKLYTTVEVYLRSISATEYVETPYYGYSGNRDIRIIGTNAFLGVT</sequence>
<name>A0A915JPL8_ROMCU</name>
<keyword evidence="15" id="KW-0732">Signal</keyword>
<keyword evidence="10" id="KW-0325">Glycoprotein</keyword>
<dbReference type="Gene3D" id="1.10.287.820">
    <property type="entry name" value="Acid-sensing ion channel domain"/>
    <property type="match status" value="1"/>
</dbReference>
<evidence type="ECO:0000256" key="10">
    <source>
        <dbReference type="ARBA" id="ARBA00023180"/>
    </source>
</evidence>
<dbReference type="GO" id="GO:0005886">
    <property type="term" value="C:plasma membrane"/>
    <property type="evidence" value="ECO:0007669"/>
    <property type="project" value="TreeGrafter"/>
</dbReference>
<dbReference type="GO" id="GO:0015280">
    <property type="term" value="F:ligand-gated sodium channel activity"/>
    <property type="evidence" value="ECO:0007669"/>
    <property type="project" value="TreeGrafter"/>
</dbReference>
<dbReference type="InterPro" id="IPR020903">
    <property type="entry name" value="ENaC_CS"/>
</dbReference>
<evidence type="ECO:0000256" key="11">
    <source>
        <dbReference type="ARBA" id="ARBA00023201"/>
    </source>
</evidence>
<accession>A0A915JPL8</accession>
<dbReference type="AlphaFoldDB" id="A0A915JPL8"/>
<organism evidence="16 17">
    <name type="scientific">Romanomermis culicivorax</name>
    <name type="common">Nematode worm</name>
    <dbReference type="NCBI Taxonomy" id="13658"/>
    <lineage>
        <taxon>Eukaryota</taxon>
        <taxon>Metazoa</taxon>
        <taxon>Ecdysozoa</taxon>
        <taxon>Nematoda</taxon>
        <taxon>Enoplea</taxon>
        <taxon>Dorylaimia</taxon>
        <taxon>Mermithida</taxon>
        <taxon>Mermithoidea</taxon>
        <taxon>Mermithidae</taxon>
        <taxon>Romanomermis</taxon>
    </lineage>
</organism>
<keyword evidence="12 13" id="KW-0407">Ion channel</keyword>
<keyword evidence="7" id="KW-0915">Sodium</keyword>
<keyword evidence="16" id="KW-1185">Reference proteome</keyword>
<evidence type="ECO:0000256" key="2">
    <source>
        <dbReference type="ARBA" id="ARBA00007193"/>
    </source>
</evidence>
<evidence type="ECO:0000313" key="17">
    <source>
        <dbReference type="WBParaSite" id="nRc.2.0.1.t28038-RA"/>
    </source>
</evidence>
<evidence type="ECO:0000256" key="5">
    <source>
        <dbReference type="ARBA" id="ARBA00022692"/>
    </source>
</evidence>
<evidence type="ECO:0000256" key="7">
    <source>
        <dbReference type="ARBA" id="ARBA00023053"/>
    </source>
</evidence>
<evidence type="ECO:0000256" key="12">
    <source>
        <dbReference type="ARBA" id="ARBA00023303"/>
    </source>
</evidence>
<dbReference type="Proteomes" id="UP000887565">
    <property type="component" value="Unplaced"/>
</dbReference>
<evidence type="ECO:0000313" key="16">
    <source>
        <dbReference type="Proteomes" id="UP000887565"/>
    </source>
</evidence>
<feature type="chain" id="PRO_5036972732" evidence="15">
    <location>
        <begin position="21"/>
        <end position="469"/>
    </location>
</feature>
<dbReference type="Pfam" id="PF00858">
    <property type="entry name" value="ASC"/>
    <property type="match status" value="1"/>
</dbReference>
<dbReference type="PROSITE" id="PS01206">
    <property type="entry name" value="ASC"/>
    <property type="match status" value="1"/>
</dbReference>
<keyword evidence="3 13" id="KW-0813">Transport</keyword>
<reference evidence="17" key="1">
    <citation type="submission" date="2022-11" db="UniProtKB">
        <authorList>
            <consortium name="WormBaseParasite"/>
        </authorList>
    </citation>
    <scope>IDENTIFICATION</scope>
</reference>
<evidence type="ECO:0000256" key="6">
    <source>
        <dbReference type="ARBA" id="ARBA00022989"/>
    </source>
</evidence>
<dbReference type="PRINTS" id="PR01078">
    <property type="entry name" value="AMINACHANNEL"/>
</dbReference>
<proteinExistence type="inferred from homology"/>
<keyword evidence="4 13" id="KW-0894">Sodium channel</keyword>
<keyword evidence="8 13" id="KW-0406">Ion transport</keyword>
<dbReference type="WBParaSite" id="nRc.2.0.1.t28038-RA">
    <property type="protein sequence ID" value="nRc.2.0.1.t28038-RA"/>
    <property type="gene ID" value="nRc.2.0.1.g28038"/>
</dbReference>